<evidence type="ECO:0000313" key="1">
    <source>
        <dbReference type="EMBL" id="KAL3272973.1"/>
    </source>
</evidence>
<reference evidence="1 2" key="1">
    <citation type="journal article" date="2021" name="BMC Biol.">
        <title>Horizontally acquired antibacterial genes associated with adaptive radiation of ladybird beetles.</title>
        <authorList>
            <person name="Li H.S."/>
            <person name="Tang X.F."/>
            <person name="Huang Y.H."/>
            <person name="Xu Z.Y."/>
            <person name="Chen M.L."/>
            <person name="Du X.Y."/>
            <person name="Qiu B.Y."/>
            <person name="Chen P.T."/>
            <person name="Zhang W."/>
            <person name="Slipinski A."/>
            <person name="Escalona H.E."/>
            <person name="Waterhouse R.M."/>
            <person name="Zwick A."/>
            <person name="Pang H."/>
        </authorList>
    </citation>
    <scope>NUCLEOTIDE SEQUENCE [LARGE SCALE GENOMIC DNA]</scope>
    <source>
        <strain evidence="1">SYSU2018</strain>
    </source>
</reference>
<gene>
    <name evidence="1" type="ORF">HHI36_014430</name>
</gene>
<evidence type="ECO:0000313" key="2">
    <source>
        <dbReference type="Proteomes" id="UP001516400"/>
    </source>
</evidence>
<protein>
    <submittedName>
        <fullName evidence="1">Uncharacterized protein</fullName>
    </submittedName>
</protein>
<proteinExistence type="predicted"/>
<accession>A0ABD2N2R1</accession>
<dbReference type="EMBL" id="JABFTP020000062">
    <property type="protein sequence ID" value="KAL3272973.1"/>
    <property type="molecule type" value="Genomic_DNA"/>
</dbReference>
<dbReference type="AlphaFoldDB" id="A0ABD2N2R1"/>
<sequence length="97" mass="11059">MIEDRQHIANEFNKYFATIGKRLAEKCGVNVEDSPHKPLRNPNTIAFFLSDETEVIGIIKQLKNNKATMDEIKAEILKKIAPFILTPLTYLINESIT</sequence>
<feature type="non-terminal residue" evidence="1">
    <location>
        <position position="97"/>
    </location>
</feature>
<name>A0ABD2N2R1_9CUCU</name>
<comment type="caution">
    <text evidence="1">The sequence shown here is derived from an EMBL/GenBank/DDBJ whole genome shotgun (WGS) entry which is preliminary data.</text>
</comment>
<organism evidence="1 2">
    <name type="scientific">Cryptolaemus montrouzieri</name>
    <dbReference type="NCBI Taxonomy" id="559131"/>
    <lineage>
        <taxon>Eukaryota</taxon>
        <taxon>Metazoa</taxon>
        <taxon>Ecdysozoa</taxon>
        <taxon>Arthropoda</taxon>
        <taxon>Hexapoda</taxon>
        <taxon>Insecta</taxon>
        <taxon>Pterygota</taxon>
        <taxon>Neoptera</taxon>
        <taxon>Endopterygota</taxon>
        <taxon>Coleoptera</taxon>
        <taxon>Polyphaga</taxon>
        <taxon>Cucujiformia</taxon>
        <taxon>Coccinelloidea</taxon>
        <taxon>Coccinellidae</taxon>
        <taxon>Scymninae</taxon>
        <taxon>Scymnini</taxon>
        <taxon>Cryptolaemus</taxon>
    </lineage>
</organism>
<dbReference type="Proteomes" id="UP001516400">
    <property type="component" value="Unassembled WGS sequence"/>
</dbReference>
<keyword evidence="2" id="KW-1185">Reference proteome</keyword>